<dbReference type="AlphaFoldDB" id="A0A382C373"/>
<gene>
    <name evidence="1" type="ORF">METZ01_LOCUS173389</name>
</gene>
<organism evidence="1">
    <name type="scientific">marine metagenome</name>
    <dbReference type="NCBI Taxonomy" id="408172"/>
    <lineage>
        <taxon>unclassified sequences</taxon>
        <taxon>metagenomes</taxon>
        <taxon>ecological metagenomes</taxon>
    </lineage>
</organism>
<feature type="non-terminal residue" evidence="1">
    <location>
        <position position="38"/>
    </location>
</feature>
<accession>A0A382C373</accession>
<reference evidence="1" key="1">
    <citation type="submission" date="2018-05" db="EMBL/GenBank/DDBJ databases">
        <authorList>
            <person name="Lanie J.A."/>
            <person name="Ng W.-L."/>
            <person name="Kazmierczak K.M."/>
            <person name="Andrzejewski T.M."/>
            <person name="Davidsen T.M."/>
            <person name="Wayne K.J."/>
            <person name="Tettelin H."/>
            <person name="Glass J.I."/>
            <person name="Rusch D."/>
            <person name="Podicherti R."/>
            <person name="Tsui H.-C.T."/>
            <person name="Winkler M.E."/>
        </authorList>
    </citation>
    <scope>NUCLEOTIDE SEQUENCE</scope>
</reference>
<dbReference type="EMBL" id="UINC01032603">
    <property type="protein sequence ID" value="SVB20535.1"/>
    <property type="molecule type" value="Genomic_DNA"/>
</dbReference>
<proteinExistence type="predicted"/>
<evidence type="ECO:0000313" key="1">
    <source>
        <dbReference type="EMBL" id="SVB20535.1"/>
    </source>
</evidence>
<sequence>MADTLPREYTFSGLTEGQSKITVITGSGIDVEAGLPSF</sequence>
<protein>
    <submittedName>
        <fullName evidence="1">Uncharacterized protein</fullName>
    </submittedName>
</protein>
<name>A0A382C373_9ZZZZ</name>